<gene>
    <name evidence="13" type="ORF">SAMEA4029009_CIC11G00000004170</name>
</gene>
<dbReference type="GO" id="GO:0046098">
    <property type="term" value="P:guanine metabolic process"/>
    <property type="evidence" value="ECO:0007669"/>
    <property type="project" value="TreeGrafter"/>
</dbReference>
<dbReference type="EMBL" id="LT635765">
    <property type="protein sequence ID" value="SGZ52673.1"/>
    <property type="molecule type" value="Genomic_DNA"/>
</dbReference>
<proteinExistence type="inferred from homology"/>
<dbReference type="AlphaFoldDB" id="A0A1L0BMR9"/>
<dbReference type="Gene3D" id="2.30.40.10">
    <property type="entry name" value="Urease, subunit C, domain 1"/>
    <property type="match status" value="1"/>
</dbReference>
<dbReference type="GO" id="GO:0005829">
    <property type="term" value="C:cytosol"/>
    <property type="evidence" value="ECO:0007669"/>
    <property type="project" value="TreeGrafter"/>
</dbReference>
<dbReference type="FunFam" id="3.20.20.140:FF:000022">
    <property type="entry name" value="Guanine deaminase"/>
    <property type="match status" value="1"/>
</dbReference>
<dbReference type="Proteomes" id="UP000182259">
    <property type="component" value="Chromosome II"/>
</dbReference>
<dbReference type="PANTHER" id="PTHR11271:SF6">
    <property type="entry name" value="GUANINE DEAMINASE"/>
    <property type="match status" value="1"/>
</dbReference>
<dbReference type="InterPro" id="IPR011059">
    <property type="entry name" value="Metal-dep_hydrolase_composite"/>
</dbReference>
<evidence type="ECO:0000256" key="5">
    <source>
        <dbReference type="ARBA" id="ARBA00022723"/>
    </source>
</evidence>
<dbReference type="InterPro" id="IPR032466">
    <property type="entry name" value="Metal_Hydrolase"/>
</dbReference>
<dbReference type="PANTHER" id="PTHR11271">
    <property type="entry name" value="GUANINE DEAMINASE"/>
    <property type="match status" value="1"/>
</dbReference>
<comment type="similarity">
    <text evidence="3">Belongs to the metallo-dependent hydrolases superfamily. ATZ/TRZ family.</text>
</comment>
<organism evidence="13 14">
    <name type="scientific">Sungouiella intermedia</name>
    <dbReference type="NCBI Taxonomy" id="45354"/>
    <lineage>
        <taxon>Eukaryota</taxon>
        <taxon>Fungi</taxon>
        <taxon>Dikarya</taxon>
        <taxon>Ascomycota</taxon>
        <taxon>Saccharomycotina</taxon>
        <taxon>Pichiomycetes</taxon>
        <taxon>Metschnikowiaceae</taxon>
        <taxon>Sungouiella</taxon>
    </lineage>
</organism>
<comment type="pathway">
    <text evidence="2">Purine metabolism; guanine degradation; xanthine from guanine: step 1/1.</text>
</comment>
<dbReference type="Pfam" id="PF01979">
    <property type="entry name" value="Amidohydro_1"/>
    <property type="match status" value="1"/>
</dbReference>
<dbReference type="GO" id="GO:0008270">
    <property type="term" value="F:zinc ion binding"/>
    <property type="evidence" value="ECO:0007669"/>
    <property type="project" value="TreeGrafter"/>
</dbReference>
<evidence type="ECO:0000313" key="13">
    <source>
        <dbReference type="EMBL" id="SGZ52673.1"/>
    </source>
</evidence>
<evidence type="ECO:0000256" key="1">
    <source>
        <dbReference type="ARBA" id="ARBA00001947"/>
    </source>
</evidence>
<name>A0A1L0BMR9_9ASCO</name>
<keyword evidence="6" id="KW-0378">Hydrolase</keyword>
<protein>
    <recommendedName>
        <fullName evidence="10">Probable guanine deaminase</fullName>
        <ecNumber evidence="4">3.5.4.3</ecNumber>
    </recommendedName>
    <alternativeName>
        <fullName evidence="11">Guanine aminohydrolase</fullName>
    </alternativeName>
</protein>
<evidence type="ECO:0000256" key="9">
    <source>
        <dbReference type="ARBA" id="ARBA00056079"/>
    </source>
</evidence>
<evidence type="ECO:0000256" key="8">
    <source>
        <dbReference type="ARBA" id="ARBA00051148"/>
    </source>
</evidence>
<comment type="cofactor">
    <cofactor evidence="1">
        <name>Zn(2+)</name>
        <dbReference type="ChEBI" id="CHEBI:29105"/>
    </cofactor>
</comment>
<comment type="catalytic activity">
    <reaction evidence="8">
        <text>guanine + H2O + H(+) = xanthine + NH4(+)</text>
        <dbReference type="Rhea" id="RHEA:14665"/>
        <dbReference type="ChEBI" id="CHEBI:15377"/>
        <dbReference type="ChEBI" id="CHEBI:15378"/>
        <dbReference type="ChEBI" id="CHEBI:16235"/>
        <dbReference type="ChEBI" id="CHEBI:17712"/>
        <dbReference type="ChEBI" id="CHEBI:28938"/>
        <dbReference type="EC" id="3.5.4.3"/>
    </reaction>
</comment>
<comment type="function">
    <text evidence="9">Catalyzes the hydrolytic deamination of guanine, producing xanthine and ammonia.</text>
</comment>
<accession>A0A1L0BMR9</accession>
<evidence type="ECO:0000256" key="10">
    <source>
        <dbReference type="ARBA" id="ARBA00069860"/>
    </source>
</evidence>
<dbReference type="Gene3D" id="3.20.20.140">
    <property type="entry name" value="Metal-dependent hydrolases"/>
    <property type="match status" value="1"/>
</dbReference>
<evidence type="ECO:0000256" key="2">
    <source>
        <dbReference type="ARBA" id="ARBA00004984"/>
    </source>
</evidence>
<evidence type="ECO:0000313" key="14">
    <source>
        <dbReference type="Proteomes" id="UP000182259"/>
    </source>
</evidence>
<keyword evidence="7" id="KW-0862">Zinc</keyword>
<sequence>MISPAHAPLPFSVYHGTIVHTPDLGSLDVHVGARIGVDQKGTIVYVELEESQLSPLEEALNFDKSLMAENVQVVDYSGDGFLKFFVPGFIDAHIHAPQYPNCGVFGSSTLFDWLIKYTYPVEKQLRDPELARQVYEKVVQKTLENGTTCCAYYSTIHVEATNILADCAFQQGQRALIGRSCQDCGQPDYKDEDSQEAMAANMEVINHIQSIDKDFSLLKPVLTPRNANKCSEDLMFAIARVSQDLNIPIQTHMSETEDEVERILKMFPHCKTYTDIYDYYHLLSSQTILGHCIFVSDNEIELINERNGGIAHCPTSNSCLTSGEAHVRKMLDRGTKIGLGTDVSGGFSPSILTTARHAVLVSRHVAMKTKNDKDKLSVNEALYLATLGGARVCGYEDQLGSFEVGKKWECQLISVEDDVSPFDTFEFLNPDLNGLRLGNAGDVQKFQDIIDKWVFNGDDRNVREVYVNGRCIVRK</sequence>
<evidence type="ECO:0000256" key="6">
    <source>
        <dbReference type="ARBA" id="ARBA00022801"/>
    </source>
</evidence>
<evidence type="ECO:0000256" key="4">
    <source>
        <dbReference type="ARBA" id="ARBA00012781"/>
    </source>
</evidence>
<dbReference type="SUPFAM" id="SSF51556">
    <property type="entry name" value="Metallo-dependent hydrolases"/>
    <property type="match status" value="1"/>
</dbReference>
<feature type="domain" description="Amidohydrolase-related" evidence="12">
    <location>
        <begin position="86"/>
        <end position="470"/>
    </location>
</feature>
<evidence type="ECO:0000259" key="12">
    <source>
        <dbReference type="Pfam" id="PF01979"/>
    </source>
</evidence>
<dbReference type="InterPro" id="IPR006680">
    <property type="entry name" value="Amidohydro-rel"/>
</dbReference>
<evidence type="ECO:0000256" key="11">
    <source>
        <dbReference type="ARBA" id="ARBA00083147"/>
    </source>
</evidence>
<dbReference type="InterPro" id="IPR051607">
    <property type="entry name" value="Metallo-dep_hydrolases"/>
</dbReference>
<evidence type="ECO:0000256" key="3">
    <source>
        <dbReference type="ARBA" id="ARBA00006745"/>
    </source>
</evidence>
<evidence type="ECO:0000256" key="7">
    <source>
        <dbReference type="ARBA" id="ARBA00022833"/>
    </source>
</evidence>
<dbReference type="EC" id="3.5.4.3" evidence="4"/>
<keyword evidence="5" id="KW-0479">Metal-binding</keyword>
<dbReference type="GO" id="GO:0008892">
    <property type="term" value="F:guanine deaminase activity"/>
    <property type="evidence" value="ECO:0007669"/>
    <property type="project" value="UniProtKB-EC"/>
</dbReference>
<reference evidence="13 14" key="1">
    <citation type="submission" date="2016-10" db="EMBL/GenBank/DDBJ databases">
        <authorList>
            <person name="de Groot N.N."/>
        </authorList>
    </citation>
    <scope>NUCLEOTIDE SEQUENCE [LARGE SCALE GENOMIC DNA]</scope>
    <source>
        <strain evidence="13 14">PYCC 4715</strain>
    </source>
</reference>